<dbReference type="Pfam" id="PF00712">
    <property type="entry name" value="DNA_pol3_beta"/>
    <property type="match status" value="1"/>
</dbReference>
<reference evidence="10" key="1">
    <citation type="submission" date="2018-05" db="EMBL/GenBank/DDBJ databases">
        <authorList>
            <person name="Lanie J.A."/>
            <person name="Ng W.-L."/>
            <person name="Kazmierczak K.M."/>
            <person name="Andrzejewski T.M."/>
            <person name="Davidsen T.M."/>
            <person name="Wayne K.J."/>
            <person name="Tettelin H."/>
            <person name="Glass J.I."/>
            <person name="Rusch D."/>
            <person name="Podicherti R."/>
            <person name="Tsui H.-C.T."/>
            <person name="Winkler M.E."/>
        </authorList>
    </citation>
    <scope>NUCLEOTIDE SEQUENCE</scope>
</reference>
<evidence type="ECO:0000256" key="3">
    <source>
        <dbReference type="ARBA" id="ARBA00022490"/>
    </source>
</evidence>
<proteinExistence type="inferred from homology"/>
<evidence type="ECO:0000313" key="10">
    <source>
        <dbReference type="EMBL" id="SVB62691.1"/>
    </source>
</evidence>
<dbReference type="PANTHER" id="PTHR30478">
    <property type="entry name" value="DNA POLYMERASE III SUBUNIT BETA"/>
    <property type="match status" value="1"/>
</dbReference>
<sequence>MNFTITRQNLHNGLASVSASIPSKTTLPVLSNVLFEAKEDGVWISGTDLDVSVRVKVPAEIKEPGNLTDPG</sequence>
<dbReference type="EMBL" id="UINC01050113">
    <property type="protein sequence ID" value="SVB62691.1"/>
    <property type="molecule type" value="Genomic_DNA"/>
</dbReference>
<dbReference type="InterPro" id="IPR001001">
    <property type="entry name" value="DNA_polIII_beta"/>
</dbReference>
<dbReference type="GO" id="GO:0003887">
    <property type="term" value="F:DNA-directed DNA polymerase activity"/>
    <property type="evidence" value="ECO:0007669"/>
    <property type="project" value="UniProtKB-KW"/>
</dbReference>
<keyword evidence="3" id="KW-0963">Cytoplasm</keyword>
<evidence type="ECO:0000256" key="8">
    <source>
        <dbReference type="ARBA" id="ARBA00023125"/>
    </source>
</evidence>
<accession>A0A382FL46</accession>
<keyword evidence="7" id="KW-0239">DNA-directed DNA polymerase</keyword>
<keyword evidence="4" id="KW-0808">Transferase</keyword>
<dbReference type="InterPro" id="IPR046938">
    <property type="entry name" value="DNA_clamp_sf"/>
</dbReference>
<feature type="non-terminal residue" evidence="10">
    <location>
        <position position="71"/>
    </location>
</feature>
<evidence type="ECO:0000256" key="6">
    <source>
        <dbReference type="ARBA" id="ARBA00022705"/>
    </source>
</evidence>
<evidence type="ECO:0000256" key="7">
    <source>
        <dbReference type="ARBA" id="ARBA00022932"/>
    </source>
</evidence>
<evidence type="ECO:0000259" key="9">
    <source>
        <dbReference type="Pfam" id="PF00712"/>
    </source>
</evidence>
<comment type="subcellular location">
    <subcellularLocation>
        <location evidence="1">Cytoplasm</location>
    </subcellularLocation>
</comment>
<keyword evidence="5" id="KW-0548">Nucleotidyltransferase</keyword>
<evidence type="ECO:0000256" key="4">
    <source>
        <dbReference type="ARBA" id="ARBA00022679"/>
    </source>
</evidence>
<protein>
    <recommendedName>
        <fullName evidence="9">DNA polymerase III beta sliding clamp N-terminal domain-containing protein</fullName>
    </recommendedName>
</protein>
<dbReference type="Gene3D" id="3.10.150.10">
    <property type="entry name" value="DNA Polymerase III, subunit A, domain 2"/>
    <property type="match status" value="1"/>
</dbReference>
<dbReference type="InterPro" id="IPR022634">
    <property type="entry name" value="DNA_polIII_beta_N"/>
</dbReference>
<dbReference type="GO" id="GO:0008408">
    <property type="term" value="F:3'-5' exonuclease activity"/>
    <property type="evidence" value="ECO:0007669"/>
    <property type="project" value="InterPro"/>
</dbReference>
<dbReference type="GO" id="GO:0006271">
    <property type="term" value="P:DNA strand elongation involved in DNA replication"/>
    <property type="evidence" value="ECO:0007669"/>
    <property type="project" value="TreeGrafter"/>
</dbReference>
<keyword evidence="6" id="KW-0235">DNA replication</keyword>
<name>A0A382FL46_9ZZZZ</name>
<evidence type="ECO:0000256" key="5">
    <source>
        <dbReference type="ARBA" id="ARBA00022695"/>
    </source>
</evidence>
<organism evidence="10">
    <name type="scientific">marine metagenome</name>
    <dbReference type="NCBI Taxonomy" id="408172"/>
    <lineage>
        <taxon>unclassified sequences</taxon>
        <taxon>metagenomes</taxon>
        <taxon>ecological metagenomes</taxon>
    </lineage>
</organism>
<feature type="domain" description="DNA polymerase III beta sliding clamp N-terminal" evidence="9">
    <location>
        <begin position="1"/>
        <end position="68"/>
    </location>
</feature>
<comment type="similarity">
    <text evidence="2">Belongs to the beta sliding clamp family.</text>
</comment>
<dbReference type="GO" id="GO:0005737">
    <property type="term" value="C:cytoplasm"/>
    <property type="evidence" value="ECO:0007669"/>
    <property type="project" value="UniProtKB-SubCell"/>
</dbReference>
<dbReference type="GO" id="GO:0003677">
    <property type="term" value="F:DNA binding"/>
    <property type="evidence" value="ECO:0007669"/>
    <property type="project" value="UniProtKB-KW"/>
</dbReference>
<dbReference type="PANTHER" id="PTHR30478:SF0">
    <property type="entry name" value="BETA SLIDING CLAMP"/>
    <property type="match status" value="1"/>
</dbReference>
<dbReference type="GO" id="GO:0009360">
    <property type="term" value="C:DNA polymerase III complex"/>
    <property type="evidence" value="ECO:0007669"/>
    <property type="project" value="InterPro"/>
</dbReference>
<dbReference type="SUPFAM" id="SSF55979">
    <property type="entry name" value="DNA clamp"/>
    <property type="match status" value="1"/>
</dbReference>
<evidence type="ECO:0000256" key="1">
    <source>
        <dbReference type="ARBA" id="ARBA00004496"/>
    </source>
</evidence>
<keyword evidence="8" id="KW-0238">DNA-binding</keyword>
<gene>
    <name evidence="10" type="ORF">METZ01_LOCUS215545</name>
</gene>
<dbReference type="AlphaFoldDB" id="A0A382FL46"/>
<evidence type="ECO:0000256" key="2">
    <source>
        <dbReference type="ARBA" id="ARBA00010752"/>
    </source>
</evidence>